<keyword evidence="1" id="KW-1133">Transmembrane helix</keyword>
<evidence type="ECO:0000313" key="2">
    <source>
        <dbReference type="EMBL" id="PWA96427.1"/>
    </source>
</evidence>
<organism evidence="2 3">
    <name type="scientific">Artemisia annua</name>
    <name type="common">Sweet wormwood</name>
    <dbReference type="NCBI Taxonomy" id="35608"/>
    <lineage>
        <taxon>Eukaryota</taxon>
        <taxon>Viridiplantae</taxon>
        <taxon>Streptophyta</taxon>
        <taxon>Embryophyta</taxon>
        <taxon>Tracheophyta</taxon>
        <taxon>Spermatophyta</taxon>
        <taxon>Magnoliopsida</taxon>
        <taxon>eudicotyledons</taxon>
        <taxon>Gunneridae</taxon>
        <taxon>Pentapetalae</taxon>
        <taxon>asterids</taxon>
        <taxon>campanulids</taxon>
        <taxon>Asterales</taxon>
        <taxon>Asteraceae</taxon>
        <taxon>Asteroideae</taxon>
        <taxon>Anthemideae</taxon>
        <taxon>Artemisiinae</taxon>
        <taxon>Artemisia</taxon>
    </lineage>
</organism>
<protein>
    <submittedName>
        <fullName evidence="2">Phosphoenolpyruvate carboxylase</fullName>
    </submittedName>
</protein>
<dbReference type="Pfam" id="PF00311">
    <property type="entry name" value="PEPcase"/>
    <property type="match status" value="1"/>
</dbReference>
<evidence type="ECO:0000313" key="3">
    <source>
        <dbReference type="Proteomes" id="UP000245207"/>
    </source>
</evidence>
<dbReference type="GO" id="GO:0048366">
    <property type="term" value="P:leaf development"/>
    <property type="evidence" value="ECO:0007669"/>
    <property type="project" value="TreeGrafter"/>
</dbReference>
<dbReference type="Proteomes" id="UP000245207">
    <property type="component" value="Unassembled WGS sequence"/>
</dbReference>
<dbReference type="GO" id="GO:0008964">
    <property type="term" value="F:phosphoenolpyruvate carboxylase activity"/>
    <property type="evidence" value="ECO:0007669"/>
    <property type="project" value="InterPro"/>
</dbReference>
<accession>A0A2U1QEN8</accession>
<keyword evidence="2" id="KW-0670">Pyruvate</keyword>
<keyword evidence="1" id="KW-0472">Membrane</keyword>
<comment type="caution">
    <text evidence="2">The sequence shown here is derived from an EMBL/GenBank/DDBJ whole genome shotgun (WGS) entry which is preliminary data.</text>
</comment>
<dbReference type="EMBL" id="PKPP01000178">
    <property type="protein sequence ID" value="PWA96427.1"/>
    <property type="molecule type" value="Genomic_DNA"/>
</dbReference>
<dbReference type="AlphaFoldDB" id="A0A2U1QEN8"/>
<gene>
    <name evidence="2" type="ORF">CTI12_AA038860</name>
</gene>
<dbReference type="GO" id="GO:0048046">
    <property type="term" value="C:apoplast"/>
    <property type="evidence" value="ECO:0007669"/>
    <property type="project" value="TreeGrafter"/>
</dbReference>
<dbReference type="Gene3D" id="1.20.1260.60">
    <property type="entry name" value="Vacuolar protein sorting-associated protein Ist1"/>
    <property type="match status" value="1"/>
</dbReference>
<dbReference type="SUPFAM" id="SSF51621">
    <property type="entry name" value="Phosphoenolpyruvate/pyruvate domain"/>
    <property type="match status" value="1"/>
</dbReference>
<evidence type="ECO:0000256" key="1">
    <source>
        <dbReference type="SAM" id="Phobius"/>
    </source>
</evidence>
<dbReference type="InterPro" id="IPR042277">
    <property type="entry name" value="IST1-like"/>
</dbReference>
<dbReference type="GO" id="GO:0005829">
    <property type="term" value="C:cytosol"/>
    <property type="evidence" value="ECO:0007669"/>
    <property type="project" value="TreeGrafter"/>
</dbReference>
<dbReference type="GO" id="GO:0006099">
    <property type="term" value="P:tricarboxylic acid cycle"/>
    <property type="evidence" value="ECO:0007669"/>
    <property type="project" value="InterPro"/>
</dbReference>
<reference evidence="2 3" key="1">
    <citation type="journal article" date="2018" name="Mol. Plant">
        <title>The genome of Artemisia annua provides insight into the evolution of Asteraceae family and artemisinin biosynthesis.</title>
        <authorList>
            <person name="Shen Q."/>
            <person name="Zhang L."/>
            <person name="Liao Z."/>
            <person name="Wang S."/>
            <person name="Yan T."/>
            <person name="Shi P."/>
            <person name="Liu M."/>
            <person name="Fu X."/>
            <person name="Pan Q."/>
            <person name="Wang Y."/>
            <person name="Lv Z."/>
            <person name="Lu X."/>
            <person name="Zhang F."/>
            <person name="Jiang W."/>
            <person name="Ma Y."/>
            <person name="Chen M."/>
            <person name="Hao X."/>
            <person name="Li L."/>
            <person name="Tang Y."/>
            <person name="Lv G."/>
            <person name="Zhou Y."/>
            <person name="Sun X."/>
            <person name="Brodelius P.E."/>
            <person name="Rose J.K.C."/>
            <person name="Tang K."/>
        </authorList>
    </citation>
    <scope>NUCLEOTIDE SEQUENCE [LARGE SCALE GENOMIC DNA]</scope>
    <source>
        <strain evidence="3">cv. Huhao1</strain>
        <tissue evidence="2">Leaf</tissue>
    </source>
</reference>
<dbReference type="GO" id="GO:0009507">
    <property type="term" value="C:chloroplast"/>
    <property type="evidence" value="ECO:0007669"/>
    <property type="project" value="TreeGrafter"/>
</dbReference>
<dbReference type="InterPro" id="IPR021135">
    <property type="entry name" value="PEP_COase"/>
</dbReference>
<sequence length="188" mass="21165">MTRLFSIKWYENRFDGKQKVMIRYSDSGKYAGRLSVAWQLYKAQEELITSLLLFSNLALTLQCFMDMVGLLVVEALAQKALRPWDIVSAMINSYVFGRIIFVVSCGWGKTTLGGAKCGRECPLDLKEVISSICFAAPRCAYLPELIIHARMWSQSSGNGIQLTSFQAKKDQEQVEQVVADLGMRFKDG</sequence>
<keyword evidence="3" id="KW-1185">Reference proteome</keyword>
<dbReference type="InterPro" id="IPR015813">
    <property type="entry name" value="Pyrv/PenolPyrv_kinase-like_dom"/>
</dbReference>
<keyword evidence="1" id="KW-0812">Transmembrane</keyword>
<feature type="transmembrane region" description="Helical" evidence="1">
    <location>
        <begin position="47"/>
        <end position="73"/>
    </location>
</feature>
<dbReference type="PANTHER" id="PTHR30523">
    <property type="entry name" value="PHOSPHOENOLPYRUVATE CARBOXYLASE"/>
    <property type="match status" value="1"/>
</dbReference>
<dbReference type="PANTHER" id="PTHR30523:SF33">
    <property type="entry name" value="PHOSPHOENOLPYRUVATE CARBOXYLASE 3"/>
    <property type="match status" value="1"/>
</dbReference>
<dbReference type="GO" id="GO:0015977">
    <property type="term" value="P:carbon fixation"/>
    <property type="evidence" value="ECO:0007669"/>
    <property type="project" value="InterPro"/>
</dbReference>
<dbReference type="STRING" id="35608.A0A2U1QEN8"/>
<proteinExistence type="predicted"/>
<name>A0A2U1QEN8_ARTAN</name>